<dbReference type="Proteomes" id="UP000509335">
    <property type="component" value="Chromosome"/>
</dbReference>
<dbReference type="EMBL" id="CP058322">
    <property type="protein sequence ID" value="QLD23666.1"/>
    <property type="molecule type" value="Genomic_DNA"/>
</dbReference>
<name>A0A7H8XF28_9ACTN</name>
<proteinExistence type="predicted"/>
<dbReference type="AlphaFoldDB" id="A0A7H8XF28"/>
<evidence type="ECO:0000313" key="1">
    <source>
        <dbReference type="EMBL" id="QLD23666.1"/>
    </source>
</evidence>
<accession>A0A7H8XF28</accession>
<organism evidence="1 2">
    <name type="scientific">Micromonospora carbonacea</name>
    <dbReference type="NCBI Taxonomy" id="47853"/>
    <lineage>
        <taxon>Bacteria</taxon>
        <taxon>Bacillati</taxon>
        <taxon>Actinomycetota</taxon>
        <taxon>Actinomycetes</taxon>
        <taxon>Micromonosporales</taxon>
        <taxon>Micromonosporaceae</taxon>
        <taxon>Micromonospora</taxon>
    </lineage>
</organism>
<reference evidence="1 2" key="1">
    <citation type="submission" date="2020-07" db="EMBL/GenBank/DDBJ databases">
        <title>A bifunctional nitrone conjugated secondary metabolite targeting the ribosome.</title>
        <authorList>
            <person name="Limbrick E.M."/>
            <person name="Graf M."/>
            <person name="Derewacz D.K."/>
            <person name="Nguyen F."/>
            <person name="Spraggins J.M."/>
            <person name="Wieland M."/>
            <person name="Ynigez-Gutierrez A.E."/>
            <person name="Reisman B.J."/>
            <person name="Zinshteyn B."/>
            <person name="McCulloch K."/>
            <person name="Iverson T.M."/>
            <person name="Green R."/>
            <person name="Wilson D.N."/>
            <person name="Bachmann B.O."/>
        </authorList>
    </citation>
    <scope>NUCLEOTIDE SEQUENCE [LARGE SCALE GENOMIC DNA]</scope>
    <source>
        <strain evidence="2">aurantiaca</strain>
    </source>
</reference>
<protein>
    <submittedName>
        <fullName evidence="1">Uncharacterized protein</fullName>
    </submittedName>
</protein>
<dbReference type="KEGG" id="mcab:HXZ27_05095"/>
<gene>
    <name evidence="1" type="ORF">HXZ27_05095</name>
</gene>
<sequence length="310" mass="33452">MRDDHDVDHLADLAFVERMRRDLRDVRWLEPAEIRARARRRSRRTALAAATAVLAVLSAFAVAAGGRAGPLAPPAGQRLSSDGAEPAGRAEIPQEALLDRADLGAPSNVRLGDSGLQEPIRIDPLLQSCAGAQGLEVDTPVSRYSRSQTLFQRAAPEQDQPGGLWVFTQDVYRVSPRAASRLFLDLNEMVTACVGWREVAPLHRAGQPVTVSVTHTWQTVARDFAGDQAVLLRHTGSTPVEVATAKPLEWKASRETKLLVRVGDLVTVIVPGSALGVDGPEGDRWTSDAELLDLGRTAARRMCLAANPAC</sequence>
<evidence type="ECO:0000313" key="2">
    <source>
        <dbReference type="Proteomes" id="UP000509335"/>
    </source>
</evidence>